<dbReference type="AlphaFoldDB" id="A0A8J4CX11"/>
<accession>A0A8J4CX11</accession>
<dbReference type="EMBL" id="BNCP01000065">
    <property type="protein sequence ID" value="GIL91484.1"/>
    <property type="molecule type" value="Genomic_DNA"/>
</dbReference>
<sequence>MVRALCNCRNRGGKPWPPSGPPRRAVVELVEMLTLGCLGLADIEMDVAIVRCDCWSAGSWVQDASMQPSSRGNAAELRSRLGSIAAVLDDDGMPAGARTTCLMRLRRR</sequence>
<protein>
    <submittedName>
        <fullName evidence="1">Uncharacterized protein</fullName>
    </submittedName>
</protein>
<dbReference type="Proteomes" id="UP000747110">
    <property type="component" value="Unassembled WGS sequence"/>
</dbReference>
<evidence type="ECO:0000313" key="2">
    <source>
        <dbReference type="Proteomes" id="UP000747110"/>
    </source>
</evidence>
<evidence type="ECO:0000313" key="1">
    <source>
        <dbReference type="EMBL" id="GIL91484.1"/>
    </source>
</evidence>
<reference evidence="1" key="1">
    <citation type="journal article" date="2021" name="Proc. Natl. Acad. Sci. U.S.A.">
        <title>Three genomes in the algal genus Volvox reveal the fate of a haploid sex-determining region after a transition to homothallism.</title>
        <authorList>
            <person name="Yamamoto K."/>
            <person name="Hamaji T."/>
            <person name="Kawai-Toyooka H."/>
            <person name="Matsuzaki R."/>
            <person name="Takahashi F."/>
            <person name="Nishimura Y."/>
            <person name="Kawachi M."/>
            <person name="Noguchi H."/>
            <person name="Minakuchi Y."/>
            <person name="Umen J.G."/>
            <person name="Toyoda A."/>
            <person name="Nozaki H."/>
        </authorList>
    </citation>
    <scope>NUCLEOTIDE SEQUENCE</scope>
    <source>
        <strain evidence="1">NIES-3786</strain>
    </source>
</reference>
<gene>
    <name evidence="1" type="ORF">Vretifemale_19079</name>
</gene>
<comment type="caution">
    <text evidence="1">The sequence shown here is derived from an EMBL/GenBank/DDBJ whole genome shotgun (WGS) entry which is preliminary data.</text>
</comment>
<name>A0A8J4CX11_9CHLO</name>
<keyword evidence="2" id="KW-1185">Reference proteome</keyword>
<organism evidence="1 2">
    <name type="scientific">Volvox reticuliferus</name>
    <dbReference type="NCBI Taxonomy" id="1737510"/>
    <lineage>
        <taxon>Eukaryota</taxon>
        <taxon>Viridiplantae</taxon>
        <taxon>Chlorophyta</taxon>
        <taxon>core chlorophytes</taxon>
        <taxon>Chlorophyceae</taxon>
        <taxon>CS clade</taxon>
        <taxon>Chlamydomonadales</taxon>
        <taxon>Volvocaceae</taxon>
        <taxon>Volvox</taxon>
    </lineage>
</organism>
<proteinExistence type="predicted"/>